<feature type="compositionally biased region" description="Basic and acidic residues" evidence="1">
    <location>
        <begin position="220"/>
        <end position="238"/>
    </location>
</feature>
<evidence type="ECO:0000313" key="2">
    <source>
        <dbReference type="EMBL" id="KAH8378356.1"/>
    </source>
</evidence>
<reference evidence="2" key="1">
    <citation type="journal article" date="2021" name="Mol. Ecol. Resour.">
        <title>Phylogenomic analyses of the genus Drosophila reveals genomic signals of climate adaptation.</title>
        <authorList>
            <person name="Li F."/>
            <person name="Rane R.V."/>
            <person name="Luria V."/>
            <person name="Xiong Z."/>
            <person name="Chen J."/>
            <person name="Li Z."/>
            <person name="Catullo R.A."/>
            <person name="Griffin P.C."/>
            <person name="Schiffer M."/>
            <person name="Pearce S."/>
            <person name="Lee S.F."/>
            <person name="McElroy K."/>
            <person name="Stocker A."/>
            <person name="Shirriffs J."/>
            <person name="Cockerell F."/>
            <person name="Coppin C."/>
            <person name="Sgro C.M."/>
            <person name="Karger A."/>
            <person name="Cain J.W."/>
            <person name="Weber J.A."/>
            <person name="Santpere G."/>
            <person name="Kirschner M.W."/>
            <person name="Hoffmann A.A."/>
            <person name="Oakeshott J.G."/>
            <person name="Zhang G."/>
        </authorList>
    </citation>
    <scope>NUCLEOTIDE SEQUENCE</scope>
    <source>
        <strain evidence="2">BGI-SZ-2011g</strain>
    </source>
</reference>
<feature type="compositionally biased region" description="Low complexity" evidence="1">
    <location>
        <begin position="118"/>
        <end position="127"/>
    </location>
</feature>
<feature type="region of interest" description="Disordered" evidence="1">
    <location>
        <begin position="22"/>
        <end position="74"/>
    </location>
</feature>
<dbReference type="AlphaFoldDB" id="A0AAD4K749"/>
<feature type="compositionally biased region" description="Low complexity" evidence="1">
    <location>
        <begin position="154"/>
        <end position="171"/>
    </location>
</feature>
<accession>A0AAD4K749</accession>
<feature type="compositionally biased region" description="Basic residues" evidence="1">
    <location>
        <begin position="179"/>
        <end position="191"/>
    </location>
</feature>
<gene>
    <name evidence="2" type="ORF">KR093_010912</name>
</gene>
<dbReference type="Proteomes" id="UP001200034">
    <property type="component" value="Unassembled WGS sequence"/>
</dbReference>
<sequence>MDGPIVSIFDMLKKRYRQQKKEELMQSETFPVDGRRPNFPARGTEVKKLKLKASRSKIAGTPKEKSSKGSSNMVTATHLTKKRSALIIPTVANKEVLNELIERMTMPAKKSDEKLIISHGSSSSTESAFNTVVSTQKKPKATVSSKSKIAKPTSYSASNSSRRRLALSPRNTNSLATPKPKREKSLKSKTARKGDGNDSASGLRSKRRLPSAKSKVSIHTKAELKPDDSEDNRLRYRL</sequence>
<feature type="region of interest" description="Disordered" evidence="1">
    <location>
        <begin position="118"/>
        <end position="238"/>
    </location>
</feature>
<name>A0AAD4K749_9MUSC</name>
<proteinExistence type="predicted"/>
<protein>
    <submittedName>
        <fullName evidence="2">Uncharacterized protein</fullName>
    </submittedName>
</protein>
<comment type="caution">
    <text evidence="2">The sequence shown here is derived from an EMBL/GenBank/DDBJ whole genome shotgun (WGS) entry which is preliminary data.</text>
</comment>
<evidence type="ECO:0000256" key="1">
    <source>
        <dbReference type="SAM" id="MobiDB-lite"/>
    </source>
</evidence>
<feature type="compositionally biased region" description="Polar residues" evidence="1">
    <location>
        <begin position="128"/>
        <end position="147"/>
    </location>
</feature>
<keyword evidence="3" id="KW-1185">Reference proteome</keyword>
<dbReference type="EMBL" id="JAJJHW010001127">
    <property type="protein sequence ID" value="KAH8378356.1"/>
    <property type="molecule type" value="Genomic_DNA"/>
</dbReference>
<organism evidence="2 3">
    <name type="scientific">Drosophila rubida</name>
    <dbReference type="NCBI Taxonomy" id="30044"/>
    <lineage>
        <taxon>Eukaryota</taxon>
        <taxon>Metazoa</taxon>
        <taxon>Ecdysozoa</taxon>
        <taxon>Arthropoda</taxon>
        <taxon>Hexapoda</taxon>
        <taxon>Insecta</taxon>
        <taxon>Pterygota</taxon>
        <taxon>Neoptera</taxon>
        <taxon>Endopterygota</taxon>
        <taxon>Diptera</taxon>
        <taxon>Brachycera</taxon>
        <taxon>Muscomorpha</taxon>
        <taxon>Ephydroidea</taxon>
        <taxon>Drosophilidae</taxon>
        <taxon>Drosophila</taxon>
    </lineage>
</organism>
<evidence type="ECO:0000313" key="3">
    <source>
        <dbReference type="Proteomes" id="UP001200034"/>
    </source>
</evidence>